<evidence type="ECO:0000313" key="2">
    <source>
        <dbReference type="Proteomes" id="UP000308092"/>
    </source>
</evidence>
<name>A0A4S3J5N7_9EURO</name>
<dbReference type="VEuPathDB" id="FungiDB:EYZ11_010319"/>
<dbReference type="EMBL" id="SOSA01000545">
    <property type="protein sequence ID" value="THC90219.1"/>
    <property type="molecule type" value="Genomic_DNA"/>
</dbReference>
<comment type="caution">
    <text evidence="1">The sequence shown here is derived from an EMBL/GenBank/DDBJ whole genome shotgun (WGS) entry which is preliminary data.</text>
</comment>
<evidence type="ECO:0000313" key="1">
    <source>
        <dbReference type="EMBL" id="THC90219.1"/>
    </source>
</evidence>
<dbReference type="Proteomes" id="UP000308092">
    <property type="component" value="Unassembled WGS sequence"/>
</dbReference>
<keyword evidence="2" id="KW-1185">Reference proteome</keyword>
<protein>
    <submittedName>
        <fullName evidence="1">Uncharacterized protein</fullName>
    </submittedName>
</protein>
<gene>
    <name evidence="1" type="ORF">EYZ11_010319</name>
</gene>
<accession>A0A4S3J5N7</accession>
<proteinExistence type="predicted"/>
<dbReference type="AlphaFoldDB" id="A0A4S3J5N7"/>
<reference evidence="1 2" key="1">
    <citation type="submission" date="2019-03" db="EMBL/GenBank/DDBJ databases">
        <title>The genome sequence of a newly discovered highly antifungal drug resistant Aspergillus species, Aspergillus tanneri NIH 1004.</title>
        <authorList>
            <person name="Mounaud S."/>
            <person name="Singh I."/>
            <person name="Joardar V."/>
            <person name="Pakala S."/>
            <person name="Pakala S."/>
            <person name="Venepally P."/>
            <person name="Hoover J."/>
            <person name="Nierman W."/>
            <person name="Chung J."/>
            <person name="Losada L."/>
        </authorList>
    </citation>
    <scope>NUCLEOTIDE SEQUENCE [LARGE SCALE GENOMIC DNA]</scope>
    <source>
        <strain evidence="1 2">NIH1004</strain>
    </source>
</reference>
<sequence>MEARLPPEKLCRATLDAATALNPSAQELSDLVKQGYSLFTPSKPPSYMKGARAAVSLTRYVMI</sequence>
<organism evidence="1 2">
    <name type="scientific">Aspergillus tanneri</name>
    <dbReference type="NCBI Taxonomy" id="1220188"/>
    <lineage>
        <taxon>Eukaryota</taxon>
        <taxon>Fungi</taxon>
        <taxon>Dikarya</taxon>
        <taxon>Ascomycota</taxon>
        <taxon>Pezizomycotina</taxon>
        <taxon>Eurotiomycetes</taxon>
        <taxon>Eurotiomycetidae</taxon>
        <taxon>Eurotiales</taxon>
        <taxon>Aspergillaceae</taxon>
        <taxon>Aspergillus</taxon>
        <taxon>Aspergillus subgen. Circumdati</taxon>
    </lineage>
</organism>